<keyword evidence="9" id="KW-0460">Magnesium</keyword>
<evidence type="ECO:0000256" key="7">
    <source>
        <dbReference type="ARBA" id="ARBA00022741"/>
    </source>
</evidence>
<evidence type="ECO:0000256" key="6">
    <source>
        <dbReference type="ARBA" id="ARBA00022723"/>
    </source>
</evidence>
<dbReference type="AlphaFoldDB" id="S3CSF3"/>
<evidence type="ECO:0000256" key="2">
    <source>
        <dbReference type="ARBA" id="ARBA00008276"/>
    </source>
</evidence>
<evidence type="ECO:0000256" key="8">
    <source>
        <dbReference type="ARBA" id="ARBA00022840"/>
    </source>
</evidence>
<comment type="pathway">
    <text evidence="1">Cofactor biosynthesis; tetrahydrofolylpolyglutamate biosynthesis.</text>
</comment>
<dbReference type="Gene3D" id="3.90.190.20">
    <property type="entry name" value="Mur ligase, C-terminal domain"/>
    <property type="match status" value="1"/>
</dbReference>
<evidence type="ECO:0000256" key="11">
    <source>
        <dbReference type="ARBA" id="ARBA00030876"/>
    </source>
</evidence>
<dbReference type="VEuPathDB" id="FungiDB:F503_07354"/>
<protein>
    <recommendedName>
        <fullName evidence="3">tetrahydrofolate synthase</fullName>
        <ecNumber evidence="3">6.3.2.17</ecNumber>
    </recommendedName>
    <alternativeName>
        <fullName evidence="11">Folylpoly-gamma-glutamate synthetase</fullName>
    </alternativeName>
    <alternativeName>
        <fullName evidence="10">Tetrahydrofolylpolyglutamate synthase</fullName>
    </alternativeName>
</protein>
<dbReference type="eggNOG" id="KOG2525">
    <property type="taxonomic scope" value="Eukaryota"/>
</dbReference>
<keyword evidence="8" id="KW-0067">ATP-binding</keyword>
<dbReference type="InterPro" id="IPR036615">
    <property type="entry name" value="Mur_ligase_C_dom_sf"/>
</dbReference>
<dbReference type="GO" id="GO:0005829">
    <property type="term" value="C:cytosol"/>
    <property type="evidence" value="ECO:0007669"/>
    <property type="project" value="TreeGrafter"/>
</dbReference>
<dbReference type="OrthoDB" id="5212574at2759"/>
<feature type="region of interest" description="Disordered" evidence="13">
    <location>
        <begin position="267"/>
        <end position="298"/>
    </location>
</feature>
<name>S3CSF3_OPHP1</name>
<comment type="similarity">
    <text evidence="2">Belongs to the folylpolyglutamate synthase family.</text>
</comment>
<sequence length="562" mass="59970">MATLSVGLEAKTGAAASLDFDALPRTYESALHLLSLLPTNRDVTSLFEAPVDNSGKPFDYNSLAIPEVVAWMGRAGYSDLPKDLAPLKCIHIAGTKGKGSVCAFATAILVEASRAEAGSPAGRVGTYLSPHVVSVRERIWLDGQPISRELFTKYTFEMWKRLSEGAAAADPSDPDPYGPHTKPFYFRFLTLLALHVFLREGVRSAVIECGIGGEYDATNVLPASSVTATAVTRLGIDHVAMLGRSLEEIAWHKSGIFKEGVAAFTLQGPPSSSTSSQNGQDGESAENSADQSANSGSSAADQDAALAVLRARAVEKKAEAHTLYEVSPQSVQAWEGVPDAALTGSFQKYNMALAAAVARCHLREMVSTGSDEQKADINSILDPATIPSNFREALTKASLRGRCEVVSSPLQGSQRSIEYLIDGAHTTDSLSKVARFFAKKTAGISPRPRRTLLFSVRDRNPGELLRAVIAGVGQQGFFHAAYFVFPPDAPLLIEDVRLTMQEVSPTTPVVISGSVHDAIGRINALEAADTSHALSGPLHVLAAGSFVLAREVLQELEAHFEE</sequence>
<keyword evidence="6" id="KW-0479">Metal-binding</keyword>
<keyword evidence="5" id="KW-0436">Ligase</keyword>
<evidence type="ECO:0000256" key="10">
    <source>
        <dbReference type="ARBA" id="ARBA00030592"/>
    </source>
</evidence>
<evidence type="ECO:0000256" key="13">
    <source>
        <dbReference type="SAM" id="MobiDB-lite"/>
    </source>
</evidence>
<dbReference type="STRING" id="1262450.S3CSF3"/>
<dbReference type="EMBL" id="KE148147">
    <property type="protein sequence ID" value="EPE09578.1"/>
    <property type="molecule type" value="Genomic_DNA"/>
</dbReference>
<keyword evidence="15" id="KW-1185">Reference proteome</keyword>
<dbReference type="EC" id="6.3.2.17" evidence="3"/>
<keyword evidence="7" id="KW-0547">Nucleotide-binding</keyword>
<dbReference type="SUPFAM" id="SSF53244">
    <property type="entry name" value="MurD-like peptide ligases, peptide-binding domain"/>
    <property type="match status" value="1"/>
</dbReference>
<accession>S3CSF3</accession>
<dbReference type="PANTHER" id="PTHR11136:SF5">
    <property type="entry name" value="FOLYLPOLYGLUTAMATE SYNTHASE, MITOCHONDRIAL"/>
    <property type="match status" value="1"/>
</dbReference>
<evidence type="ECO:0000256" key="1">
    <source>
        <dbReference type="ARBA" id="ARBA00005150"/>
    </source>
</evidence>
<dbReference type="GO" id="GO:0004326">
    <property type="term" value="F:tetrahydrofolylpolyglutamate synthase activity"/>
    <property type="evidence" value="ECO:0007669"/>
    <property type="project" value="UniProtKB-EC"/>
</dbReference>
<evidence type="ECO:0000256" key="9">
    <source>
        <dbReference type="ARBA" id="ARBA00022842"/>
    </source>
</evidence>
<organism evidence="14 15">
    <name type="scientific">Ophiostoma piceae (strain UAMH 11346)</name>
    <name type="common">Sap stain fungus</name>
    <dbReference type="NCBI Taxonomy" id="1262450"/>
    <lineage>
        <taxon>Eukaryota</taxon>
        <taxon>Fungi</taxon>
        <taxon>Dikarya</taxon>
        <taxon>Ascomycota</taxon>
        <taxon>Pezizomycotina</taxon>
        <taxon>Sordariomycetes</taxon>
        <taxon>Sordariomycetidae</taxon>
        <taxon>Ophiostomatales</taxon>
        <taxon>Ophiostomataceae</taxon>
        <taxon>Ophiostoma</taxon>
    </lineage>
</organism>
<dbReference type="PANTHER" id="PTHR11136">
    <property type="entry name" value="FOLYLPOLYGLUTAMATE SYNTHASE-RELATED"/>
    <property type="match status" value="1"/>
</dbReference>
<dbReference type="InterPro" id="IPR018109">
    <property type="entry name" value="Folylpolyglutamate_synth_CS"/>
</dbReference>
<dbReference type="InterPro" id="IPR001645">
    <property type="entry name" value="Folylpolyglutamate_synth"/>
</dbReference>
<dbReference type="UniPathway" id="UPA00850"/>
<dbReference type="Proteomes" id="UP000016923">
    <property type="component" value="Unassembled WGS sequence"/>
</dbReference>
<dbReference type="GO" id="GO:0005739">
    <property type="term" value="C:mitochondrion"/>
    <property type="evidence" value="ECO:0007669"/>
    <property type="project" value="TreeGrafter"/>
</dbReference>
<dbReference type="InterPro" id="IPR036565">
    <property type="entry name" value="Mur-like_cat_sf"/>
</dbReference>
<evidence type="ECO:0000256" key="3">
    <source>
        <dbReference type="ARBA" id="ARBA00013025"/>
    </source>
</evidence>
<dbReference type="PROSITE" id="PS01012">
    <property type="entry name" value="FOLYLPOLYGLU_SYNT_2"/>
    <property type="match status" value="1"/>
</dbReference>
<evidence type="ECO:0000256" key="4">
    <source>
        <dbReference type="ARBA" id="ARBA00022563"/>
    </source>
</evidence>
<feature type="compositionally biased region" description="Polar residues" evidence="13">
    <location>
        <begin position="268"/>
        <end position="281"/>
    </location>
</feature>
<dbReference type="GO" id="GO:0006730">
    <property type="term" value="P:one-carbon metabolic process"/>
    <property type="evidence" value="ECO:0007669"/>
    <property type="project" value="UniProtKB-KW"/>
</dbReference>
<gene>
    <name evidence="14" type="ORF">F503_07354</name>
</gene>
<evidence type="ECO:0000313" key="15">
    <source>
        <dbReference type="Proteomes" id="UP000016923"/>
    </source>
</evidence>
<dbReference type="SUPFAM" id="SSF53623">
    <property type="entry name" value="MurD-like peptide ligases, catalytic domain"/>
    <property type="match status" value="1"/>
</dbReference>
<evidence type="ECO:0000256" key="5">
    <source>
        <dbReference type="ARBA" id="ARBA00022598"/>
    </source>
</evidence>
<dbReference type="GO" id="GO:0005524">
    <property type="term" value="F:ATP binding"/>
    <property type="evidence" value="ECO:0007669"/>
    <property type="project" value="UniProtKB-KW"/>
</dbReference>
<reference evidence="14 15" key="1">
    <citation type="journal article" date="2013" name="BMC Genomics">
        <title>The genome and transcriptome of the pine saprophyte Ophiostoma piceae, and a comparison with the bark beetle-associated pine pathogen Grosmannia clavigera.</title>
        <authorList>
            <person name="Haridas S."/>
            <person name="Wang Y."/>
            <person name="Lim L."/>
            <person name="Massoumi Alamouti S."/>
            <person name="Jackman S."/>
            <person name="Docking R."/>
            <person name="Robertson G."/>
            <person name="Birol I."/>
            <person name="Bohlmann J."/>
            <person name="Breuil C."/>
        </authorList>
    </citation>
    <scope>NUCLEOTIDE SEQUENCE [LARGE SCALE GENOMIC DNA]</scope>
    <source>
        <strain evidence="14 15">UAMH 11346</strain>
    </source>
</reference>
<dbReference type="GO" id="GO:0046872">
    <property type="term" value="F:metal ion binding"/>
    <property type="evidence" value="ECO:0007669"/>
    <property type="project" value="UniProtKB-KW"/>
</dbReference>
<proteinExistence type="inferred from homology"/>
<evidence type="ECO:0000256" key="12">
    <source>
        <dbReference type="ARBA" id="ARBA00047493"/>
    </source>
</evidence>
<keyword evidence="4" id="KW-0554">One-carbon metabolism</keyword>
<dbReference type="HOGENOM" id="CLU_015869_0_1_1"/>
<dbReference type="NCBIfam" id="TIGR01499">
    <property type="entry name" value="folC"/>
    <property type="match status" value="1"/>
</dbReference>
<feature type="compositionally biased region" description="Low complexity" evidence="13">
    <location>
        <begin position="287"/>
        <end position="298"/>
    </location>
</feature>
<evidence type="ECO:0000313" key="14">
    <source>
        <dbReference type="EMBL" id="EPE09578.1"/>
    </source>
</evidence>
<comment type="catalytic activity">
    <reaction evidence="12">
        <text>(6S)-5,6,7,8-tetrahydrofolyl-(gamma-L-Glu)(n) + L-glutamate + ATP = (6S)-5,6,7,8-tetrahydrofolyl-(gamma-L-Glu)(n+1) + ADP + phosphate + H(+)</text>
        <dbReference type="Rhea" id="RHEA:10580"/>
        <dbReference type="Rhea" id="RHEA-COMP:14738"/>
        <dbReference type="Rhea" id="RHEA-COMP:14740"/>
        <dbReference type="ChEBI" id="CHEBI:15378"/>
        <dbReference type="ChEBI" id="CHEBI:29985"/>
        <dbReference type="ChEBI" id="CHEBI:30616"/>
        <dbReference type="ChEBI" id="CHEBI:43474"/>
        <dbReference type="ChEBI" id="CHEBI:141005"/>
        <dbReference type="ChEBI" id="CHEBI:456216"/>
        <dbReference type="EC" id="6.3.2.17"/>
    </reaction>
</comment>
<dbReference type="Gene3D" id="3.40.1190.10">
    <property type="entry name" value="Mur-like, catalytic domain"/>
    <property type="match status" value="1"/>
</dbReference>